<protein>
    <submittedName>
        <fullName evidence="2">Uncharacterized protein</fullName>
    </submittedName>
</protein>
<organism evidence="2 3">
    <name type="scientific">Sphingomonas yantingensis</name>
    <dbReference type="NCBI Taxonomy" id="1241761"/>
    <lineage>
        <taxon>Bacteria</taxon>
        <taxon>Pseudomonadati</taxon>
        <taxon>Pseudomonadota</taxon>
        <taxon>Alphaproteobacteria</taxon>
        <taxon>Sphingomonadales</taxon>
        <taxon>Sphingomonadaceae</taxon>
        <taxon>Sphingomonas</taxon>
    </lineage>
</organism>
<proteinExistence type="predicted"/>
<feature type="region of interest" description="Disordered" evidence="1">
    <location>
        <begin position="153"/>
        <end position="179"/>
    </location>
</feature>
<comment type="caution">
    <text evidence="2">The sequence shown here is derived from an EMBL/GenBank/DDBJ whole genome shotgun (WGS) entry which is preliminary data.</text>
</comment>
<accession>A0A7W9AT11</accession>
<evidence type="ECO:0000313" key="2">
    <source>
        <dbReference type="EMBL" id="MBB5700001.1"/>
    </source>
</evidence>
<sequence length="287" mass="32306">MQPPPPPLILTDYCRERDPDLPWGYWLRVKPQLSGVFDEQDRRWASVRDALWEGRFGFAKAAVKAFQYDAQFDMIHTVLAAHGRGQSPSIFELAREVMGDEGGFGASHYIAWLVSQRLLATHGEPATFGSATIRLTDEGLAVMRMIRATRPPAATSAPRIKGRSEMAAPSDPPDGANPHIDLGELRYVVECEDVARDAAVVLIDRHPNAGRMPTQETIWSMTFARRDERDAFFAWMLARSDRWESWGEMAYYEGRLSAHLLASMFAMRAREEPDPVGSQEMPWNTGP</sequence>
<keyword evidence="3" id="KW-1185">Reference proteome</keyword>
<dbReference type="Proteomes" id="UP000557739">
    <property type="component" value="Unassembled WGS sequence"/>
</dbReference>
<reference evidence="2 3" key="1">
    <citation type="submission" date="2020-08" db="EMBL/GenBank/DDBJ databases">
        <title>Genomic Encyclopedia of Type Strains, Phase IV (KMG-IV): sequencing the most valuable type-strain genomes for metagenomic binning, comparative biology and taxonomic classification.</title>
        <authorList>
            <person name="Goeker M."/>
        </authorList>
    </citation>
    <scope>NUCLEOTIDE SEQUENCE [LARGE SCALE GENOMIC DNA]</scope>
    <source>
        <strain evidence="2 3">DSM 27244</strain>
    </source>
</reference>
<dbReference type="AlphaFoldDB" id="A0A7W9AT11"/>
<name>A0A7W9AT11_9SPHN</name>
<gene>
    <name evidence="2" type="ORF">FHR19_003381</name>
</gene>
<evidence type="ECO:0000256" key="1">
    <source>
        <dbReference type="SAM" id="MobiDB-lite"/>
    </source>
</evidence>
<dbReference type="RefSeq" id="WP_184030872.1">
    <property type="nucleotide sequence ID" value="NZ_JACIJJ010000007.1"/>
</dbReference>
<evidence type="ECO:0000313" key="3">
    <source>
        <dbReference type="Proteomes" id="UP000557739"/>
    </source>
</evidence>
<dbReference type="EMBL" id="JACIJJ010000007">
    <property type="protein sequence ID" value="MBB5700001.1"/>
    <property type="molecule type" value="Genomic_DNA"/>
</dbReference>